<dbReference type="InterPro" id="IPR011013">
    <property type="entry name" value="Gal_mutarotase_sf_dom"/>
</dbReference>
<evidence type="ECO:0000256" key="5">
    <source>
        <dbReference type="SAM" id="SignalP"/>
    </source>
</evidence>
<dbReference type="OrthoDB" id="274691at2759"/>
<dbReference type="InParanoid" id="A0A2V0PE42"/>
<gene>
    <name evidence="6" type="ORF">Rsub_10861</name>
</gene>
<feature type="signal peptide" evidence="5">
    <location>
        <begin position="1"/>
        <end position="23"/>
    </location>
</feature>
<comment type="caution">
    <text evidence="6">The sequence shown here is derived from an EMBL/GenBank/DDBJ whole genome shotgun (WGS) entry which is preliminary data.</text>
</comment>
<protein>
    <recommendedName>
        <fullName evidence="8">Aldose 1-epimerase</fullName>
    </recommendedName>
</protein>
<keyword evidence="7" id="KW-1185">Reference proteome</keyword>
<dbReference type="CDD" id="cd09019">
    <property type="entry name" value="galactose_mutarotase_like"/>
    <property type="match status" value="1"/>
</dbReference>
<feature type="region of interest" description="Disordered" evidence="4">
    <location>
        <begin position="30"/>
        <end position="51"/>
    </location>
</feature>
<evidence type="ECO:0000313" key="6">
    <source>
        <dbReference type="EMBL" id="GBF98114.1"/>
    </source>
</evidence>
<evidence type="ECO:0000256" key="3">
    <source>
        <dbReference type="ARBA" id="ARBA00023277"/>
    </source>
</evidence>
<organism evidence="6 7">
    <name type="scientific">Raphidocelis subcapitata</name>
    <dbReference type="NCBI Taxonomy" id="307507"/>
    <lineage>
        <taxon>Eukaryota</taxon>
        <taxon>Viridiplantae</taxon>
        <taxon>Chlorophyta</taxon>
        <taxon>core chlorophytes</taxon>
        <taxon>Chlorophyceae</taxon>
        <taxon>CS clade</taxon>
        <taxon>Sphaeropleales</taxon>
        <taxon>Selenastraceae</taxon>
        <taxon>Raphidocelis</taxon>
    </lineage>
</organism>
<dbReference type="Proteomes" id="UP000247498">
    <property type="component" value="Unassembled WGS sequence"/>
</dbReference>
<name>A0A2V0PE42_9CHLO</name>
<dbReference type="EMBL" id="BDRX01000116">
    <property type="protein sequence ID" value="GBF98114.1"/>
    <property type="molecule type" value="Genomic_DNA"/>
</dbReference>
<dbReference type="InterPro" id="IPR047215">
    <property type="entry name" value="Galactose_mutarotase-like"/>
</dbReference>
<keyword evidence="5" id="KW-0732">Signal</keyword>
<dbReference type="InterPro" id="IPR014718">
    <property type="entry name" value="GH-type_carb-bd"/>
</dbReference>
<reference evidence="6 7" key="1">
    <citation type="journal article" date="2018" name="Sci. Rep.">
        <title>Raphidocelis subcapitata (=Pseudokirchneriella subcapitata) provides an insight into genome evolution and environmental adaptations in the Sphaeropleales.</title>
        <authorList>
            <person name="Suzuki S."/>
            <person name="Yamaguchi H."/>
            <person name="Nakajima N."/>
            <person name="Kawachi M."/>
        </authorList>
    </citation>
    <scope>NUCLEOTIDE SEQUENCE [LARGE SCALE GENOMIC DNA]</scope>
    <source>
        <strain evidence="6 7">NIES-35</strain>
    </source>
</reference>
<evidence type="ECO:0000256" key="1">
    <source>
        <dbReference type="ARBA" id="ARBA00006206"/>
    </source>
</evidence>
<dbReference type="GO" id="GO:0030246">
    <property type="term" value="F:carbohydrate binding"/>
    <property type="evidence" value="ECO:0007669"/>
    <property type="project" value="InterPro"/>
</dbReference>
<sequence length="400" mass="40895">MEGPAKLLRLAAWLAFGAAFVAASGGTHLEGAPSGGPPPVPAAPAAARRPSPADADALPVLTLGPNARGVSASFTPVGCALMRLAVPDRAGRPTDVVLGYEKASAYAQPPVPANLGAIVGFVAGRVANASFALDGKRYSLPRNDGNNSLHSGNGWAGLCWDTAVARGGEGQTLTCSLEVADGDQGLPGARSVRVAFTLPDNAPELRLRITATTTKPTPANIIFHPYFNLNGAGSGTSVLNHILKLDAAEFTPTGAGNLPTGQIVPLSSAPAFDFSRGRPIGQEIFKASPAGYDHNFMLSPVKAGDSSGRPRPAAELTSPATGIRLRLSTTAPALGVYTAGHFPSPGGRGGVTYPRFGGVALEAQGVPDAVNEPRFPSQLLQPWGTFEQATVFAFDAVPAA</sequence>
<accession>A0A2V0PE42</accession>
<dbReference type="PANTHER" id="PTHR10091:SF0">
    <property type="entry name" value="GALACTOSE MUTAROTASE"/>
    <property type="match status" value="1"/>
</dbReference>
<dbReference type="PANTHER" id="PTHR10091">
    <property type="entry name" value="ALDOSE-1-EPIMERASE"/>
    <property type="match status" value="1"/>
</dbReference>
<dbReference type="GO" id="GO:0004034">
    <property type="term" value="F:aldose 1-epimerase activity"/>
    <property type="evidence" value="ECO:0007669"/>
    <property type="project" value="TreeGrafter"/>
</dbReference>
<dbReference type="GO" id="GO:0033499">
    <property type="term" value="P:galactose catabolic process via UDP-galactose, Leloir pathway"/>
    <property type="evidence" value="ECO:0007669"/>
    <property type="project" value="TreeGrafter"/>
</dbReference>
<dbReference type="AlphaFoldDB" id="A0A2V0PE42"/>
<evidence type="ECO:0008006" key="8">
    <source>
        <dbReference type="Google" id="ProtNLM"/>
    </source>
</evidence>
<proteinExistence type="inferred from homology"/>
<dbReference type="Pfam" id="PF01263">
    <property type="entry name" value="Aldose_epim"/>
    <property type="match status" value="1"/>
</dbReference>
<comment type="similarity">
    <text evidence="1">Belongs to the aldose epimerase family.</text>
</comment>
<dbReference type="STRING" id="307507.A0A2V0PE42"/>
<dbReference type="SUPFAM" id="SSF74650">
    <property type="entry name" value="Galactose mutarotase-like"/>
    <property type="match status" value="1"/>
</dbReference>
<evidence type="ECO:0000256" key="4">
    <source>
        <dbReference type="SAM" id="MobiDB-lite"/>
    </source>
</evidence>
<feature type="chain" id="PRO_5016138939" description="Aldose 1-epimerase" evidence="5">
    <location>
        <begin position="24"/>
        <end position="400"/>
    </location>
</feature>
<keyword evidence="2" id="KW-0413">Isomerase</keyword>
<evidence type="ECO:0000313" key="7">
    <source>
        <dbReference type="Proteomes" id="UP000247498"/>
    </source>
</evidence>
<dbReference type="InterPro" id="IPR008183">
    <property type="entry name" value="Aldose_1/G6P_1-epimerase"/>
</dbReference>
<evidence type="ECO:0000256" key="2">
    <source>
        <dbReference type="ARBA" id="ARBA00023235"/>
    </source>
</evidence>
<dbReference type="Gene3D" id="2.70.98.10">
    <property type="match status" value="1"/>
</dbReference>
<dbReference type="GO" id="GO:0006006">
    <property type="term" value="P:glucose metabolic process"/>
    <property type="evidence" value="ECO:0007669"/>
    <property type="project" value="TreeGrafter"/>
</dbReference>
<keyword evidence="3" id="KW-0119">Carbohydrate metabolism</keyword>